<evidence type="ECO:0000313" key="5">
    <source>
        <dbReference type="Proteomes" id="UP000000270"/>
    </source>
</evidence>
<reference evidence="4 5" key="3">
    <citation type="journal article" date="2008" name="BMC Genomics">
        <title>The genome of the versatile nitrogen fixer Azorhizobium caulinodans ORS571.</title>
        <authorList>
            <person name="Lee KB."/>
            <person name="Backer P.D."/>
            <person name="Aono T."/>
            <person name="Liu CT."/>
            <person name="Suzuki S."/>
            <person name="Suzuki T."/>
            <person name="Kaneko T."/>
            <person name="Yamada M."/>
            <person name="Tabata S."/>
            <person name="Kupfer D.M."/>
            <person name="Najar F.Z."/>
            <person name="Wiley G.B."/>
            <person name="Roe B."/>
            <person name="Binnewies T.T."/>
            <person name="Ussery D.W."/>
            <person name="D'Haeze W."/>
            <person name="Herder J.D."/>
            <person name="Gevers D."/>
            <person name="Vereecke D."/>
            <person name="Holsters M."/>
            <person name="Oyaizu H."/>
        </authorList>
    </citation>
    <scope>NUCLEOTIDE SEQUENCE [LARGE SCALE GENOMIC DNA]</scope>
    <source>
        <strain evidence="5">ATCC 43989 / DSM 5975 / JCM 20966 / LMG 6465 / NBRC 14845 / NCIMB 13405 / ORS 571</strain>
    </source>
</reference>
<protein>
    <submittedName>
        <fullName evidence="4">GCN5-related N-acetyltransferase</fullName>
    </submittedName>
</protein>
<dbReference type="Pfam" id="PF13508">
    <property type="entry name" value="Acetyltransf_7"/>
    <property type="match status" value="1"/>
</dbReference>
<reference evidence="4 5" key="5">
    <citation type="journal article" date="2010" name="Appl. Environ. Microbiol.">
        <title>phrR-like gene praR of Azorhizobium caulinodans ORS571 is essential for symbiosis with Sesbania rostrata and is involved in expression of reb genes.</title>
        <authorList>
            <person name="Akiba N."/>
            <person name="Aono T."/>
            <person name="Toyazaki H."/>
            <person name="Sato S."/>
            <person name="Oyaizu H."/>
        </authorList>
    </citation>
    <scope>NUCLEOTIDE SEQUENCE [LARGE SCALE GENOMIC DNA]</scope>
    <source>
        <strain evidence="5">ATCC 43989 / DSM 5975 / JCM 20966 / LMG 6465 / NBRC 14845 / NCIMB 13405 / ORS 571</strain>
    </source>
</reference>
<dbReference type="PROSITE" id="PS51186">
    <property type="entry name" value="GNAT"/>
    <property type="match status" value="1"/>
</dbReference>
<dbReference type="KEGG" id="azc:AZC_0417"/>
<dbReference type="SUPFAM" id="SSF55729">
    <property type="entry name" value="Acyl-CoA N-acyltransferases (Nat)"/>
    <property type="match status" value="1"/>
</dbReference>
<reference evidence="4 5" key="6">
    <citation type="journal article" date="2011" name="Appl. Environ. Microbiol.">
        <title>Involvement of the azorhizobial chromosome partition gene (parA) in the onset of bacteroid differentiation during Sesbania rostrata stem nodule development.</title>
        <authorList>
            <person name="Liu CT."/>
            <person name="Lee KB."/>
            <person name="Wang YS."/>
            <person name="Peng MH."/>
            <person name="Lee KT."/>
            <person name="Suzuki S."/>
            <person name="Suzuki T."/>
            <person name="Oyaizu H."/>
        </authorList>
    </citation>
    <scope>NUCLEOTIDE SEQUENCE [LARGE SCALE GENOMIC DNA]</scope>
    <source>
        <strain evidence="5">ATCC 43989 / DSM 5975 / JCM 20966 / LMG 6465 / NBRC 14845 / NCIMB 13405 / ORS 571</strain>
    </source>
</reference>
<dbReference type="InterPro" id="IPR016181">
    <property type="entry name" value="Acyl_CoA_acyltransferase"/>
</dbReference>
<gene>
    <name evidence="4" type="ordered locus">AZC_0417</name>
</gene>
<dbReference type="PANTHER" id="PTHR43877">
    <property type="entry name" value="AMINOALKYLPHOSPHONATE N-ACETYLTRANSFERASE-RELATED-RELATED"/>
    <property type="match status" value="1"/>
</dbReference>
<dbReference type="EMBL" id="AP009384">
    <property type="protein sequence ID" value="BAF86415.1"/>
    <property type="molecule type" value="Genomic_DNA"/>
</dbReference>
<feature type="domain" description="N-acetyltransferase" evidence="3">
    <location>
        <begin position="3"/>
        <end position="150"/>
    </location>
</feature>
<evidence type="ECO:0000313" key="4">
    <source>
        <dbReference type="EMBL" id="BAF86415.1"/>
    </source>
</evidence>
<dbReference type="InterPro" id="IPR000182">
    <property type="entry name" value="GNAT_dom"/>
</dbReference>
<sequence length="151" mass="16405">MTLPIRPARPEDRAAIEALVHAAYSPYVARNGLLPGPMRDDYGQLIGEGRVHVAEADGAIAGLLVLLPQDDALLLDNVAVDPARHGTGIGRALLLFAEESARAAGYGAIRLYTQEIMVENVALYSRIGYRETHRAEEKGLKRIYMLKTLAA</sequence>
<dbReference type="AlphaFoldDB" id="A8ILU6"/>
<keyword evidence="1 4" id="KW-0808">Transferase</keyword>
<evidence type="ECO:0000259" key="3">
    <source>
        <dbReference type="PROSITE" id="PS51186"/>
    </source>
</evidence>
<dbReference type="RefSeq" id="WP_012168948.1">
    <property type="nucleotide sequence ID" value="NC_009937.1"/>
</dbReference>
<dbReference type="STRING" id="438753.AZC_0417"/>
<dbReference type="eggNOG" id="COG0456">
    <property type="taxonomic scope" value="Bacteria"/>
</dbReference>
<dbReference type="Gene3D" id="3.40.630.30">
    <property type="match status" value="1"/>
</dbReference>
<keyword evidence="2" id="KW-0012">Acyltransferase</keyword>
<keyword evidence="5" id="KW-1185">Reference proteome</keyword>
<name>A8ILU6_AZOC5</name>
<dbReference type="InterPro" id="IPR050832">
    <property type="entry name" value="Bact_Acetyltransf"/>
</dbReference>
<proteinExistence type="predicted"/>
<reference evidence="4 5" key="1">
    <citation type="journal article" date="2007" name="Appl. Environ. Microbiol.">
        <title>Rhizobial factors required for stem nodule maturation and maintenance in Sesbania rostrata-Azorhizobium caulinodans ORS571 symbiosis.</title>
        <authorList>
            <person name="Suzuki S."/>
            <person name="Aono T."/>
            <person name="Lee KB."/>
            <person name="Suzuki T."/>
            <person name="Liu CT."/>
            <person name="Miwa H."/>
            <person name="Wakao S."/>
            <person name="Iki T."/>
            <person name="Oyaizu H."/>
        </authorList>
    </citation>
    <scope>NUCLEOTIDE SEQUENCE [LARGE SCALE GENOMIC DNA]</scope>
    <source>
        <strain evidence="5">ATCC 43989 / DSM 5975 / JCM 20966 / LMG 6465 / NBRC 14845 / NCIMB 13405 / ORS 571</strain>
    </source>
</reference>
<accession>A8ILU6</accession>
<organism evidence="4 5">
    <name type="scientific">Azorhizobium caulinodans (strain ATCC 43989 / DSM 5975 / JCM 20966 / LMG 6465 / NBRC 14845 / NCIMB 13405 / ORS 571)</name>
    <dbReference type="NCBI Taxonomy" id="438753"/>
    <lineage>
        <taxon>Bacteria</taxon>
        <taxon>Pseudomonadati</taxon>
        <taxon>Pseudomonadota</taxon>
        <taxon>Alphaproteobacteria</taxon>
        <taxon>Hyphomicrobiales</taxon>
        <taxon>Xanthobacteraceae</taxon>
        <taxon>Azorhizobium</taxon>
    </lineage>
</organism>
<dbReference type="CDD" id="cd04301">
    <property type="entry name" value="NAT_SF"/>
    <property type="match status" value="1"/>
</dbReference>
<reference evidence="5" key="2">
    <citation type="submission" date="2007-04" db="EMBL/GenBank/DDBJ databases">
        <title>Complete genome sequence of the nitrogen-fixing bacterium Azorhizobium caulinodans ORS571.</title>
        <authorList>
            <person name="Lee K.B."/>
            <person name="Backer P.D."/>
            <person name="Aono T."/>
            <person name="Liu C.T."/>
            <person name="Suzuki S."/>
            <person name="Suzuki T."/>
            <person name="Kaneko T."/>
            <person name="Yamada M."/>
            <person name="Tabata S."/>
            <person name="Kupfer D.M."/>
            <person name="Najar F.Z."/>
            <person name="Wiley G.B."/>
            <person name="Roe B."/>
            <person name="Binnewies T."/>
            <person name="Ussery D."/>
            <person name="Vereecke D."/>
            <person name="Gevers D."/>
            <person name="Holsters M."/>
            <person name="Oyaizu H."/>
        </authorList>
    </citation>
    <scope>NUCLEOTIDE SEQUENCE [LARGE SCALE GENOMIC DNA]</scope>
    <source>
        <strain evidence="5">ATCC 43989 / DSM 5975 / JCM 20966 / LMG 6465 / NBRC 14845 / NCIMB 13405 / ORS 571</strain>
    </source>
</reference>
<evidence type="ECO:0000256" key="2">
    <source>
        <dbReference type="ARBA" id="ARBA00023315"/>
    </source>
</evidence>
<reference evidence="4 5" key="4">
    <citation type="journal article" date="2009" name="Appl. Environ. Microbiol.">
        <title>Comparative genome-wide transcriptional profiling of Azorhizobium caulinodans ORS571 grown under free-living and symbiotic conditions.</title>
        <authorList>
            <person name="Tsukada S."/>
            <person name="Aono T."/>
            <person name="Akiba N."/>
            <person name="Lee KB."/>
            <person name="Liu CT."/>
            <person name="Toyazaki H."/>
            <person name="Oyaizu H."/>
        </authorList>
    </citation>
    <scope>NUCLEOTIDE SEQUENCE [LARGE SCALE GENOMIC DNA]</scope>
    <source>
        <strain evidence="5">ATCC 43989 / DSM 5975 / JCM 20966 / LMG 6465 / NBRC 14845 / NCIMB 13405 / ORS 571</strain>
    </source>
</reference>
<dbReference type="HOGENOM" id="CLU_139687_0_0_5"/>
<dbReference type="Proteomes" id="UP000000270">
    <property type="component" value="Chromosome"/>
</dbReference>
<evidence type="ECO:0000256" key="1">
    <source>
        <dbReference type="ARBA" id="ARBA00022679"/>
    </source>
</evidence>
<dbReference type="GO" id="GO:0016747">
    <property type="term" value="F:acyltransferase activity, transferring groups other than amino-acyl groups"/>
    <property type="evidence" value="ECO:0007669"/>
    <property type="project" value="InterPro"/>
</dbReference>